<evidence type="ECO:0000256" key="3">
    <source>
        <dbReference type="ARBA" id="ARBA00023002"/>
    </source>
</evidence>
<keyword evidence="3" id="KW-0560">Oxidoreductase</keyword>
<dbReference type="OrthoDB" id="329835at2759"/>
<proteinExistence type="predicted"/>
<dbReference type="GO" id="GO:0006633">
    <property type="term" value="P:fatty acid biosynthetic process"/>
    <property type="evidence" value="ECO:0007669"/>
    <property type="project" value="TreeGrafter"/>
</dbReference>
<dbReference type="GO" id="GO:0004312">
    <property type="term" value="F:fatty acid synthase activity"/>
    <property type="evidence" value="ECO:0007669"/>
    <property type="project" value="TreeGrafter"/>
</dbReference>
<dbReference type="InterPro" id="IPR036736">
    <property type="entry name" value="ACP-like_sf"/>
</dbReference>
<evidence type="ECO:0000256" key="1">
    <source>
        <dbReference type="ARBA" id="ARBA00022450"/>
    </source>
</evidence>
<comment type="caution">
    <text evidence="5">The sequence shown here is derived from an EMBL/GenBank/DDBJ whole genome shotgun (WGS) entry which is preliminary data.</text>
</comment>
<sequence length="330" mass="34783">MVRQGAKHLAFVSRSGADSPAAAQTVQELQAQGAKPLVLRADITKRGDLERALLEIDPSTPVRGVINAASVFRGGLFSKATVDAWREVVDTKVKGSLMLHELLKDKPLDFFVMTSSVASALGSSGQTNYSAANSFLDSLARHRHSQGLPAVSLILPAIFGIGHIAENRELEKAIQIKGMYGIREEEMLQAFEVAMTQQSSLPAGTDHIIVGLQPRRIGPAVRAAGAAMLSKENPRLNWVATVTAGQAVGSGSGGGSGGGGAEEVRTALARADGKEEAASVASHGLDSMIGAEFRNWIFREFQVNVPFQQLLAGSLTIAQLAGMICEQASS</sequence>
<dbReference type="GO" id="GO:0044550">
    <property type="term" value="P:secondary metabolite biosynthetic process"/>
    <property type="evidence" value="ECO:0007669"/>
    <property type="project" value="TreeGrafter"/>
</dbReference>
<organism evidence="5 6">
    <name type="scientific">Stachybotrys elegans</name>
    <dbReference type="NCBI Taxonomy" id="80388"/>
    <lineage>
        <taxon>Eukaryota</taxon>
        <taxon>Fungi</taxon>
        <taxon>Dikarya</taxon>
        <taxon>Ascomycota</taxon>
        <taxon>Pezizomycotina</taxon>
        <taxon>Sordariomycetes</taxon>
        <taxon>Hypocreomycetidae</taxon>
        <taxon>Hypocreales</taxon>
        <taxon>Stachybotryaceae</taxon>
        <taxon>Stachybotrys</taxon>
    </lineage>
</organism>
<name>A0A8K0WLK5_9HYPO</name>
<dbReference type="InterPro" id="IPR036291">
    <property type="entry name" value="NAD(P)-bd_dom_sf"/>
</dbReference>
<accession>A0A8K0WLK5</accession>
<evidence type="ECO:0000256" key="2">
    <source>
        <dbReference type="ARBA" id="ARBA00022553"/>
    </source>
</evidence>
<keyword evidence="1" id="KW-0596">Phosphopantetheine</keyword>
<dbReference type="SMART" id="SM00822">
    <property type="entry name" value="PKS_KR"/>
    <property type="match status" value="1"/>
</dbReference>
<dbReference type="AlphaFoldDB" id="A0A8K0WLK5"/>
<dbReference type="Pfam" id="PF00550">
    <property type="entry name" value="PP-binding"/>
    <property type="match status" value="1"/>
</dbReference>
<keyword evidence="2" id="KW-0597">Phosphoprotein</keyword>
<dbReference type="GO" id="GO:0016491">
    <property type="term" value="F:oxidoreductase activity"/>
    <property type="evidence" value="ECO:0007669"/>
    <property type="project" value="UniProtKB-KW"/>
</dbReference>
<feature type="domain" description="Ketoreductase" evidence="4">
    <location>
        <begin position="1"/>
        <end position="164"/>
    </location>
</feature>
<dbReference type="PANTHER" id="PTHR43775">
    <property type="entry name" value="FATTY ACID SYNTHASE"/>
    <property type="match status" value="1"/>
</dbReference>
<dbReference type="Gene3D" id="3.40.50.720">
    <property type="entry name" value="NAD(P)-binding Rossmann-like Domain"/>
    <property type="match status" value="1"/>
</dbReference>
<evidence type="ECO:0000313" key="5">
    <source>
        <dbReference type="EMBL" id="KAH7308948.1"/>
    </source>
</evidence>
<gene>
    <name evidence="5" type="ORF">B0I35DRAFT_359736</name>
</gene>
<keyword evidence="6" id="KW-1185">Reference proteome</keyword>
<reference evidence="5" key="1">
    <citation type="journal article" date="2021" name="Nat. Commun.">
        <title>Genetic determinants of endophytism in the Arabidopsis root mycobiome.</title>
        <authorList>
            <person name="Mesny F."/>
            <person name="Miyauchi S."/>
            <person name="Thiergart T."/>
            <person name="Pickel B."/>
            <person name="Atanasova L."/>
            <person name="Karlsson M."/>
            <person name="Huettel B."/>
            <person name="Barry K.W."/>
            <person name="Haridas S."/>
            <person name="Chen C."/>
            <person name="Bauer D."/>
            <person name="Andreopoulos W."/>
            <person name="Pangilinan J."/>
            <person name="LaButti K."/>
            <person name="Riley R."/>
            <person name="Lipzen A."/>
            <person name="Clum A."/>
            <person name="Drula E."/>
            <person name="Henrissat B."/>
            <person name="Kohler A."/>
            <person name="Grigoriev I.V."/>
            <person name="Martin F.M."/>
            <person name="Hacquard S."/>
        </authorList>
    </citation>
    <scope>NUCLEOTIDE SEQUENCE</scope>
    <source>
        <strain evidence="5">MPI-CAGE-CH-0235</strain>
    </source>
</reference>
<dbReference type="Pfam" id="PF08659">
    <property type="entry name" value="KR"/>
    <property type="match status" value="1"/>
</dbReference>
<dbReference type="InterPro" id="IPR009081">
    <property type="entry name" value="PP-bd_ACP"/>
</dbReference>
<protein>
    <submittedName>
        <fullName evidence="5">KR domain-containing protein</fullName>
    </submittedName>
</protein>
<dbReference type="SUPFAM" id="SSF47336">
    <property type="entry name" value="ACP-like"/>
    <property type="match status" value="1"/>
</dbReference>
<dbReference type="Proteomes" id="UP000813444">
    <property type="component" value="Unassembled WGS sequence"/>
</dbReference>
<evidence type="ECO:0000259" key="4">
    <source>
        <dbReference type="SMART" id="SM00822"/>
    </source>
</evidence>
<evidence type="ECO:0000313" key="6">
    <source>
        <dbReference type="Proteomes" id="UP000813444"/>
    </source>
</evidence>
<dbReference type="PANTHER" id="PTHR43775:SF37">
    <property type="entry name" value="SI:DKEY-61P9.11"/>
    <property type="match status" value="1"/>
</dbReference>
<dbReference type="EMBL" id="JAGPNK010000014">
    <property type="protein sequence ID" value="KAH7308948.1"/>
    <property type="molecule type" value="Genomic_DNA"/>
</dbReference>
<dbReference type="SUPFAM" id="SSF51735">
    <property type="entry name" value="NAD(P)-binding Rossmann-fold domains"/>
    <property type="match status" value="1"/>
</dbReference>
<dbReference type="InterPro" id="IPR013968">
    <property type="entry name" value="PKS_KR"/>
</dbReference>
<dbReference type="InterPro" id="IPR057326">
    <property type="entry name" value="KR_dom"/>
</dbReference>
<dbReference type="InterPro" id="IPR050091">
    <property type="entry name" value="PKS_NRPS_Biosynth_Enz"/>
</dbReference>